<protein>
    <submittedName>
        <fullName evidence="1">Uncharacterized protein</fullName>
    </submittedName>
</protein>
<evidence type="ECO:0000313" key="2">
    <source>
        <dbReference type="Proteomes" id="UP000798662"/>
    </source>
</evidence>
<dbReference type="EMBL" id="CM020618">
    <property type="protein sequence ID" value="KAK1858407.1"/>
    <property type="molecule type" value="Genomic_DNA"/>
</dbReference>
<evidence type="ECO:0000313" key="1">
    <source>
        <dbReference type="EMBL" id="KAK1858407.1"/>
    </source>
</evidence>
<reference evidence="1" key="1">
    <citation type="submission" date="2019-11" db="EMBL/GenBank/DDBJ databases">
        <title>Nori genome reveals adaptations in red seaweeds to the harsh intertidal environment.</title>
        <authorList>
            <person name="Wang D."/>
            <person name="Mao Y."/>
        </authorList>
    </citation>
    <scope>NUCLEOTIDE SEQUENCE</scope>
    <source>
        <tissue evidence="1">Gametophyte</tissue>
    </source>
</reference>
<proteinExistence type="predicted"/>
<name>A0ACC3BKH1_PYRYE</name>
<keyword evidence="2" id="KW-1185">Reference proteome</keyword>
<dbReference type="Proteomes" id="UP000798662">
    <property type="component" value="Chromosome 1"/>
</dbReference>
<organism evidence="1 2">
    <name type="scientific">Pyropia yezoensis</name>
    <name type="common">Susabi-nori</name>
    <name type="synonym">Porphyra yezoensis</name>
    <dbReference type="NCBI Taxonomy" id="2788"/>
    <lineage>
        <taxon>Eukaryota</taxon>
        <taxon>Rhodophyta</taxon>
        <taxon>Bangiophyceae</taxon>
        <taxon>Bangiales</taxon>
        <taxon>Bangiaceae</taxon>
        <taxon>Pyropia</taxon>
    </lineage>
</organism>
<accession>A0ACC3BKH1</accession>
<gene>
    <name evidence="1" type="ORF">I4F81_001012</name>
</gene>
<sequence length="213" mass="22653">MRLVNPTAAMPALEAAEGSPYFAVMQRPKQLGGNIIITRDVGTDSSYTSAAGLRYPRVPGEHIIRRKGCLYADARALKQELAKGKFKAEPQVDMATAKTIRLVLAGQAIPWTAADGSDRVAPKVVGPGHWWLMIPRLTTRSGHDLRLQTLTAEEQNRLRLGSPALGLGGEGTVVLGPGGEKDPEEEGYGTDQAVPLLGDDGAEADGSDLDLDT</sequence>
<comment type="caution">
    <text evidence="1">The sequence shown here is derived from an EMBL/GenBank/DDBJ whole genome shotgun (WGS) entry which is preliminary data.</text>
</comment>